<organism evidence="2 3">
    <name type="scientific">Dryococelus australis</name>
    <dbReference type="NCBI Taxonomy" id="614101"/>
    <lineage>
        <taxon>Eukaryota</taxon>
        <taxon>Metazoa</taxon>
        <taxon>Ecdysozoa</taxon>
        <taxon>Arthropoda</taxon>
        <taxon>Hexapoda</taxon>
        <taxon>Insecta</taxon>
        <taxon>Pterygota</taxon>
        <taxon>Neoptera</taxon>
        <taxon>Polyneoptera</taxon>
        <taxon>Phasmatodea</taxon>
        <taxon>Verophasmatodea</taxon>
        <taxon>Anareolatae</taxon>
        <taxon>Phasmatidae</taxon>
        <taxon>Eurycanthinae</taxon>
        <taxon>Dryococelus</taxon>
    </lineage>
</organism>
<dbReference type="EMBL" id="JARBHB010000003">
    <property type="protein sequence ID" value="KAJ8890456.1"/>
    <property type="molecule type" value="Genomic_DNA"/>
</dbReference>
<comment type="caution">
    <text evidence="2">The sequence shown here is derived from an EMBL/GenBank/DDBJ whole genome shotgun (WGS) entry which is preliminary data.</text>
</comment>
<evidence type="ECO:0000256" key="1">
    <source>
        <dbReference type="SAM" id="MobiDB-lite"/>
    </source>
</evidence>
<keyword evidence="3" id="KW-1185">Reference proteome</keyword>
<name>A0ABQ9I1E7_9NEOP</name>
<dbReference type="Proteomes" id="UP001159363">
    <property type="component" value="Chromosome 3"/>
</dbReference>
<gene>
    <name evidence="2" type="ORF">PR048_009965</name>
</gene>
<reference evidence="2 3" key="1">
    <citation type="submission" date="2023-02" db="EMBL/GenBank/DDBJ databases">
        <title>LHISI_Scaffold_Assembly.</title>
        <authorList>
            <person name="Stuart O.P."/>
            <person name="Cleave R."/>
            <person name="Magrath M.J.L."/>
            <person name="Mikheyev A.S."/>
        </authorList>
    </citation>
    <scope>NUCLEOTIDE SEQUENCE [LARGE SCALE GENOMIC DNA]</scope>
    <source>
        <strain evidence="2">Daus_M_001</strain>
        <tissue evidence="2">Leg muscle</tissue>
    </source>
</reference>
<sequence length="609" mass="66985">MFVGPEHNALIMDESKSNRQSSVPGCIKVLFRRMRYSRTQHVAGVPLYLRGPSNQYQRRHEHLLDVYSSRPMGTSLKITGFDFTTPSFKFEVIQQLMDHCTRLYNCSIDSCFTSTLRFPSIWRFFPRSRPRSAGAIRTTLPSASNCPIAAKRKGLNYRTAFSSHCFCTLCHRPSSALMTHAAPDFAKLPQYSQIATTETLNPPTVVIFVVSSTIAQKCLQIPHCAEGHDYLEILAYPFPAVGRKGCDASQVSCQSLPRPPGYRAVSGSAWVVEGSKCRNEYRCHSFDSSFDPGLNTFMVSQHSQLPGLGSHLPLSLSILSYALAGARRAAALSLPTSLRDVTHLATPLTYLMATCAVIDPRTVNRLASHVTISAGEVLSKHARPPLPSGTFRVELDAAERNRKGAKANTEEIWTALNIEDMKTDEGEECKGGGKREIPEKTRGPAASSGTIPPCDYLGTTRSGNRNSLTGVQCSRRTVCIYGAFSAVRLLASHHDEPGSIPGPVTPGFPQVGIVPDDGAGQQIFLGDLPFPPPLEFRRSSILTSFHPHQLISLLRATQTFLSATNICGKQRYGNVLNLLEDTLDLEPFNIWSYFFSNWIADCATRPGRT</sequence>
<proteinExistence type="predicted"/>
<protein>
    <submittedName>
        <fullName evidence="2">Uncharacterized protein</fullName>
    </submittedName>
</protein>
<accession>A0ABQ9I1E7</accession>
<feature type="compositionally biased region" description="Basic and acidic residues" evidence="1">
    <location>
        <begin position="424"/>
        <end position="442"/>
    </location>
</feature>
<evidence type="ECO:0000313" key="3">
    <source>
        <dbReference type="Proteomes" id="UP001159363"/>
    </source>
</evidence>
<evidence type="ECO:0000313" key="2">
    <source>
        <dbReference type="EMBL" id="KAJ8890456.1"/>
    </source>
</evidence>
<feature type="region of interest" description="Disordered" evidence="1">
    <location>
        <begin position="424"/>
        <end position="458"/>
    </location>
</feature>